<protein>
    <submittedName>
        <fullName evidence="1">Uncharacterized protein</fullName>
    </submittedName>
</protein>
<gene>
    <name evidence="1" type="ORF">OPT61_g6340</name>
</gene>
<evidence type="ECO:0000313" key="1">
    <source>
        <dbReference type="EMBL" id="KAJ8110944.1"/>
    </source>
</evidence>
<name>A0ACC2I6Y5_9PLEO</name>
<proteinExistence type="predicted"/>
<comment type="caution">
    <text evidence="1">The sequence shown here is derived from an EMBL/GenBank/DDBJ whole genome shotgun (WGS) entry which is preliminary data.</text>
</comment>
<sequence length="521" mass="60193">MEFEYEPLRESTSLRLLKVSREKRHDQIQIKLWEQLEPVAYRCLSYMWGDPSPSFTIQANGRSMQIGKNLHEFLVVAAERFAEETLWIDAICINQGDAAEKGVQVQKMGKTFMKAIEVLVWLGNSERIANFLAFTQRSLSKRQRYPFNIYPHRIPKKFVAGARELGVHLYWGRAWIIQELALARRLRLLSGISETTVTALQRYNRASGSPLFSSRLRSALSCLPNNFLRPLFGTWEQNYPLFHLCMFLRDIGIDDAQSKPWDSRHEDTQSDPPRNFQLSMWSLPIRLSCCQELRDRIYSVLDIVNATDFRVDYDESDFSTFRRAAIRFSAWHIPFRLWALWIVFEFDRDAFQRAVDEESSQTTYCSIPARCARRRSHASIVSRSGSPHPGPKFGENCRSGYLEFPQVGKGDILLCSYDREIEIPGDWECVHFILRPLESGNGKSFSILANVVKFIDHNLFMIADAELWFVADGSERLILDMEDANRLTSLQSSSMDNWKAGPHFVLKLPAQYVVGAVRVYD</sequence>
<dbReference type="Proteomes" id="UP001153331">
    <property type="component" value="Unassembled WGS sequence"/>
</dbReference>
<keyword evidence="2" id="KW-1185">Reference proteome</keyword>
<dbReference type="EMBL" id="JAPHNI010000451">
    <property type="protein sequence ID" value="KAJ8110944.1"/>
    <property type="molecule type" value="Genomic_DNA"/>
</dbReference>
<reference evidence="1" key="1">
    <citation type="submission" date="2022-11" db="EMBL/GenBank/DDBJ databases">
        <title>Genome Sequence of Boeremia exigua.</title>
        <authorList>
            <person name="Buettner E."/>
        </authorList>
    </citation>
    <scope>NUCLEOTIDE SEQUENCE</scope>
    <source>
        <strain evidence="1">CU02</strain>
    </source>
</reference>
<evidence type="ECO:0000313" key="2">
    <source>
        <dbReference type="Proteomes" id="UP001153331"/>
    </source>
</evidence>
<accession>A0ACC2I6Y5</accession>
<organism evidence="1 2">
    <name type="scientific">Boeremia exigua</name>
    <dbReference type="NCBI Taxonomy" id="749465"/>
    <lineage>
        <taxon>Eukaryota</taxon>
        <taxon>Fungi</taxon>
        <taxon>Dikarya</taxon>
        <taxon>Ascomycota</taxon>
        <taxon>Pezizomycotina</taxon>
        <taxon>Dothideomycetes</taxon>
        <taxon>Pleosporomycetidae</taxon>
        <taxon>Pleosporales</taxon>
        <taxon>Pleosporineae</taxon>
        <taxon>Didymellaceae</taxon>
        <taxon>Boeremia</taxon>
    </lineage>
</organism>